<accession>A0A1B0BL93</accession>
<dbReference type="EnsemblMetazoa" id="GPPI033665-RA">
    <property type="protein sequence ID" value="GPPI033665-PA"/>
    <property type="gene ID" value="GPPI033665"/>
</dbReference>
<organism evidence="1 2">
    <name type="scientific">Glossina palpalis gambiensis</name>
    <dbReference type="NCBI Taxonomy" id="67801"/>
    <lineage>
        <taxon>Eukaryota</taxon>
        <taxon>Metazoa</taxon>
        <taxon>Ecdysozoa</taxon>
        <taxon>Arthropoda</taxon>
        <taxon>Hexapoda</taxon>
        <taxon>Insecta</taxon>
        <taxon>Pterygota</taxon>
        <taxon>Neoptera</taxon>
        <taxon>Endopterygota</taxon>
        <taxon>Diptera</taxon>
        <taxon>Brachycera</taxon>
        <taxon>Muscomorpha</taxon>
        <taxon>Hippoboscoidea</taxon>
        <taxon>Glossinidae</taxon>
        <taxon>Glossina</taxon>
    </lineage>
</organism>
<evidence type="ECO:0000313" key="2">
    <source>
        <dbReference type="Proteomes" id="UP000092460"/>
    </source>
</evidence>
<dbReference type="VEuPathDB" id="VectorBase:GPPI033665"/>
<dbReference type="Proteomes" id="UP000092460">
    <property type="component" value="Unassembled WGS sequence"/>
</dbReference>
<reference evidence="2" key="1">
    <citation type="submission" date="2015-01" db="EMBL/GenBank/DDBJ databases">
        <authorList>
            <person name="Aksoy S."/>
            <person name="Warren W."/>
            <person name="Wilson R.K."/>
        </authorList>
    </citation>
    <scope>NUCLEOTIDE SEQUENCE [LARGE SCALE GENOMIC DNA]</scope>
    <source>
        <strain evidence="2">IAEA</strain>
    </source>
</reference>
<dbReference type="AlphaFoldDB" id="A0A1B0BL93"/>
<reference evidence="1" key="2">
    <citation type="submission" date="2020-05" db="UniProtKB">
        <authorList>
            <consortium name="EnsemblMetazoa"/>
        </authorList>
    </citation>
    <scope>IDENTIFICATION</scope>
    <source>
        <strain evidence="1">IAEA</strain>
    </source>
</reference>
<evidence type="ECO:0000313" key="1">
    <source>
        <dbReference type="EnsemblMetazoa" id="GPPI033665-PA"/>
    </source>
</evidence>
<name>A0A1B0BL93_9MUSC</name>
<sequence length="86" mass="9662">MATTAQNKLEELQVANMQVEQTVATAGDTGDLQKKSPMLSTLTDYLPLNTMYIEEQYVEIDHHLTHNSLLEKDSPAKLIMKKTKGK</sequence>
<keyword evidence="2" id="KW-1185">Reference proteome</keyword>
<dbReference type="EMBL" id="JXJN01016266">
    <property type="status" value="NOT_ANNOTATED_CDS"/>
    <property type="molecule type" value="Genomic_DNA"/>
</dbReference>
<proteinExistence type="predicted"/>
<protein>
    <submittedName>
        <fullName evidence="1">Uncharacterized protein</fullName>
    </submittedName>
</protein>